<evidence type="ECO:0000313" key="2">
    <source>
        <dbReference type="Proteomes" id="UP000623467"/>
    </source>
</evidence>
<organism evidence="1 2">
    <name type="scientific">Mycena sanguinolenta</name>
    <dbReference type="NCBI Taxonomy" id="230812"/>
    <lineage>
        <taxon>Eukaryota</taxon>
        <taxon>Fungi</taxon>
        <taxon>Dikarya</taxon>
        <taxon>Basidiomycota</taxon>
        <taxon>Agaricomycotina</taxon>
        <taxon>Agaricomycetes</taxon>
        <taxon>Agaricomycetidae</taxon>
        <taxon>Agaricales</taxon>
        <taxon>Marasmiineae</taxon>
        <taxon>Mycenaceae</taxon>
        <taxon>Mycena</taxon>
    </lineage>
</organism>
<evidence type="ECO:0000313" key="1">
    <source>
        <dbReference type="EMBL" id="KAF7346779.1"/>
    </source>
</evidence>
<dbReference type="OrthoDB" id="2745898at2759"/>
<name>A0A8H7CQS5_9AGAR</name>
<reference evidence="1" key="1">
    <citation type="submission" date="2020-05" db="EMBL/GenBank/DDBJ databases">
        <title>Mycena genomes resolve the evolution of fungal bioluminescence.</title>
        <authorList>
            <person name="Tsai I.J."/>
        </authorList>
    </citation>
    <scope>NUCLEOTIDE SEQUENCE</scope>
    <source>
        <strain evidence="1">160909Yilan</strain>
    </source>
</reference>
<protein>
    <recommendedName>
        <fullName evidence="3">F-box domain-containing protein</fullName>
    </recommendedName>
</protein>
<dbReference type="AlphaFoldDB" id="A0A8H7CQS5"/>
<gene>
    <name evidence="1" type="ORF">MSAN_01816400</name>
</gene>
<keyword evidence="2" id="KW-1185">Reference proteome</keyword>
<proteinExistence type="predicted"/>
<accession>A0A8H7CQS5</accession>
<dbReference type="Proteomes" id="UP000623467">
    <property type="component" value="Unassembled WGS sequence"/>
</dbReference>
<dbReference type="EMBL" id="JACAZH010000018">
    <property type="protein sequence ID" value="KAF7346779.1"/>
    <property type="molecule type" value="Genomic_DNA"/>
</dbReference>
<sequence>MQEDPILPQELFDIIINHCGLETRRSCALVSSKFYESARLFSHIRVLPLDKDHNLNEFQRLLESSPTLAARVTFLHISVHSTGNHNWMDESQSGEFLSLLVSLNRLCITGSFDWDELSASFRRSIQLTLSRPTLTCLKVRHIRDLPFTLWMHSPALRSLTLEGVSFELEPQNNADAAVAVTPRTQLEHLCLWLDLIAFEIIAPRILLPESPLDISRLRFLTYATFGRSLTYGGDKFEDSVLIQGLLHASASSLQSFHLRNCEEFPATGMLNLAELTDLQKLSLQIWLDVAPTRDLRLLSLGHLAFSPRQQALHLFFDLHTRHSCSSVAQLLSSADGALAVLPFVASVTITMFPWNTDLVQQTLIDMSGVVADAMPLLVNRLGREKLLALQSPRVPNT</sequence>
<evidence type="ECO:0008006" key="3">
    <source>
        <dbReference type="Google" id="ProtNLM"/>
    </source>
</evidence>
<comment type="caution">
    <text evidence="1">The sequence shown here is derived from an EMBL/GenBank/DDBJ whole genome shotgun (WGS) entry which is preliminary data.</text>
</comment>